<dbReference type="PROSITE" id="PS00139">
    <property type="entry name" value="THIOL_PROTEASE_CYS"/>
    <property type="match status" value="1"/>
</dbReference>
<evidence type="ECO:0000256" key="2">
    <source>
        <dbReference type="ARBA" id="ARBA00022670"/>
    </source>
</evidence>
<evidence type="ECO:0000259" key="9">
    <source>
        <dbReference type="PROSITE" id="PS50222"/>
    </source>
</evidence>
<dbReference type="SUPFAM" id="SSF49758">
    <property type="entry name" value="Calpain large subunit, middle domain (domain III)"/>
    <property type="match status" value="1"/>
</dbReference>
<dbReference type="Pfam" id="PF01067">
    <property type="entry name" value="Calpain_III"/>
    <property type="match status" value="1"/>
</dbReference>
<dbReference type="InterPro" id="IPR038765">
    <property type="entry name" value="Papain-like_cys_pep_sf"/>
</dbReference>
<dbReference type="RefSeq" id="XP_032811880.1">
    <property type="nucleotide sequence ID" value="XM_032955989.1"/>
</dbReference>
<dbReference type="AlphaFoldDB" id="A0AAJ7WVV1"/>
<dbReference type="GO" id="GO:0004198">
    <property type="term" value="F:calcium-dependent cysteine-type endopeptidase activity"/>
    <property type="evidence" value="ECO:0007669"/>
    <property type="project" value="InterPro"/>
</dbReference>
<dbReference type="InterPro" id="IPR033883">
    <property type="entry name" value="C2_III"/>
</dbReference>
<dbReference type="RefSeq" id="XP_032811879.1">
    <property type="nucleotide sequence ID" value="XM_032955988.1"/>
</dbReference>
<evidence type="ECO:0000256" key="3">
    <source>
        <dbReference type="ARBA" id="ARBA00022801"/>
    </source>
</evidence>
<dbReference type="PANTHER" id="PTHR10183:SF393">
    <property type="entry name" value="CALPAIN-LIKE ISOFORM X1"/>
    <property type="match status" value="1"/>
</dbReference>
<dbReference type="GO" id="GO:0006508">
    <property type="term" value="P:proteolysis"/>
    <property type="evidence" value="ECO:0007669"/>
    <property type="project" value="UniProtKB-KW"/>
</dbReference>
<dbReference type="PANTHER" id="PTHR10183">
    <property type="entry name" value="CALPAIN"/>
    <property type="match status" value="1"/>
</dbReference>
<evidence type="ECO:0000313" key="13">
    <source>
        <dbReference type="RefSeq" id="XP_032811880.1"/>
    </source>
</evidence>
<feature type="active site" evidence="5 6">
    <location>
        <position position="95"/>
    </location>
</feature>
<dbReference type="PROSITE" id="PS50203">
    <property type="entry name" value="CALPAIN_CAT"/>
    <property type="match status" value="1"/>
</dbReference>
<organism evidence="10 13">
    <name type="scientific">Petromyzon marinus</name>
    <name type="common">Sea lamprey</name>
    <dbReference type="NCBI Taxonomy" id="7757"/>
    <lineage>
        <taxon>Eukaryota</taxon>
        <taxon>Metazoa</taxon>
        <taxon>Chordata</taxon>
        <taxon>Craniata</taxon>
        <taxon>Vertebrata</taxon>
        <taxon>Cyclostomata</taxon>
        <taxon>Hyperoartia</taxon>
        <taxon>Petromyzontiformes</taxon>
        <taxon>Petromyzontidae</taxon>
        <taxon>Petromyzon</taxon>
    </lineage>
</organism>
<dbReference type="InterPro" id="IPR002048">
    <property type="entry name" value="EF_hand_dom"/>
</dbReference>
<dbReference type="Gene3D" id="2.60.120.380">
    <property type="match status" value="1"/>
</dbReference>
<dbReference type="RefSeq" id="XP_032811878.1">
    <property type="nucleotide sequence ID" value="XM_032955987.1"/>
</dbReference>
<sequence>MQANSTRGSAQDPEPHLGQDWGSLRAQCQKERTLFCDPLFPAEPKALGPPAETTAASEKALPLEWLRPREICPKPFFLLEGASTTDICQGDLGDCWLLAAMSSLTLEPALFEQVVPTGQDFGTGYCGIFRFRFWQYGRWLEVVVDDRLPSRGKRLVYTRSSTRSEFWSALLEKAYAKLNGSYAALKAGKILEAMEDFTGGVGESYRSDPATPKLWLCVTSALAGNALLAGFIKVASPAEVGRVNECGLVLGHAYSILAMDKVSTQGGSVRLVRLRNPWGRQEYTGAWSDKATEWDSVEPQEQQRLKLKKSEDGEFWMSVEEFTNFFSTIEICSFNPEETEGADSTEGAPGTPTPPSWVLTTHDGRWIPGCSAGGCRKYKVSFWTNPQFRLSLRAGDEEGGSQGGGPGVAHRGGAATHCTVVLALMQKNRRGGPPASNGKGTPDFLYIGFAVYPVPEKFRKQKDPLPSSFFVMARPVEETPGFSNAREVSVRARLPLGDYVVVPSTYEPDVEGDFFVRVYAKQENRSRKAEPLKCEFNGSIVFAAPAPTEPELDDAEFQKLAGRDGRISLSEFTRLVNSRLPARSALSIDACRSLVSFQPGKKKSLRKLNLEETHRFMLVVKKLQAVFLEFDRDGSGGMSTFELGQGLAQCGVKLRMAVYERAWTRFASADSSLSLSAFVSCVCRLQNLFSVYEVEKERTGEALPEFDEWVTAYIGL</sequence>
<dbReference type="InterPro" id="IPR000169">
    <property type="entry name" value="Pept_cys_AS"/>
</dbReference>
<evidence type="ECO:0000313" key="12">
    <source>
        <dbReference type="RefSeq" id="XP_032811879.1"/>
    </source>
</evidence>
<dbReference type="SMART" id="SM00230">
    <property type="entry name" value="CysPc"/>
    <property type="match status" value="1"/>
</dbReference>
<evidence type="ECO:0000256" key="1">
    <source>
        <dbReference type="ARBA" id="ARBA00007623"/>
    </source>
</evidence>
<evidence type="ECO:0000313" key="11">
    <source>
        <dbReference type="RefSeq" id="XP_032811878.1"/>
    </source>
</evidence>
<dbReference type="PRINTS" id="PR00704">
    <property type="entry name" value="CALPAIN"/>
</dbReference>
<feature type="active site" evidence="5 6">
    <location>
        <position position="252"/>
    </location>
</feature>
<dbReference type="Proteomes" id="UP001318040">
    <property type="component" value="Chromosome 17"/>
</dbReference>
<evidence type="ECO:0000256" key="6">
    <source>
        <dbReference type="PROSITE-ProRule" id="PRU00239"/>
    </source>
</evidence>
<feature type="domain" description="Calpain catalytic" evidence="8">
    <location>
        <begin position="34"/>
        <end position="335"/>
    </location>
</feature>
<evidence type="ECO:0000256" key="5">
    <source>
        <dbReference type="PIRSR" id="PIRSR622684-1"/>
    </source>
</evidence>
<dbReference type="InterPro" id="IPR001300">
    <property type="entry name" value="Peptidase_C2_calpain_cat"/>
</dbReference>
<proteinExistence type="inferred from homology"/>
<dbReference type="InterPro" id="IPR022682">
    <property type="entry name" value="Calpain_domain_III"/>
</dbReference>
<dbReference type="SUPFAM" id="SSF54001">
    <property type="entry name" value="Cysteine proteinases"/>
    <property type="match status" value="1"/>
</dbReference>
<dbReference type="FunFam" id="2.60.120.380:FF:000011">
    <property type="entry name" value="Calpain 12"/>
    <property type="match status" value="1"/>
</dbReference>
<dbReference type="Pfam" id="PF00648">
    <property type="entry name" value="Peptidase_C2"/>
    <property type="match status" value="1"/>
</dbReference>
<feature type="region of interest" description="Disordered" evidence="7">
    <location>
        <begin position="1"/>
        <end position="22"/>
    </location>
</feature>
<dbReference type="GO" id="GO:0043066">
    <property type="term" value="P:negative regulation of apoptotic process"/>
    <property type="evidence" value="ECO:0007669"/>
    <property type="project" value="TreeGrafter"/>
</dbReference>
<feature type="active site" evidence="5 6">
    <location>
        <position position="276"/>
    </location>
</feature>
<keyword evidence="2 6" id="KW-0645">Protease</keyword>
<protein>
    <submittedName>
        <fullName evidence="11 12">Calpain-8-like</fullName>
    </submittedName>
</protein>
<dbReference type="FunFam" id="3.90.70.10:FF:000001">
    <property type="entry name" value="Calpain-1 catalytic subunit"/>
    <property type="match status" value="1"/>
</dbReference>
<reference evidence="11 12" key="1">
    <citation type="submission" date="2025-04" db="UniProtKB">
        <authorList>
            <consortium name="RefSeq"/>
        </authorList>
    </citation>
    <scope>IDENTIFICATION</scope>
    <source>
        <tissue evidence="11 12">Sperm</tissue>
    </source>
</reference>
<evidence type="ECO:0000256" key="4">
    <source>
        <dbReference type="ARBA" id="ARBA00022807"/>
    </source>
</evidence>
<name>A0AAJ7WVV1_PETMA</name>
<keyword evidence="4 6" id="KW-0788">Thiol protease</keyword>
<feature type="domain" description="EF-hand" evidence="9">
    <location>
        <begin position="618"/>
        <end position="653"/>
    </location>
</feature>
<dbReference type="PROSITE" id="PS50222">
    <property type="entry name" value="EF_HAND_2"/>
    <property type="match status" value="1"/>
</dbReference>
<dbReference type="InterPro" id="IPR022683">
    <property type="entry name" value="Calpain_III"/>
</dbReference>
<dbReference type="InterPro" id="IPR011992">
    <property type="entry name" value="EF-hand-dom_pair"/>
</dbReference>
<dbReference type="SUPFAM" id="SSF47473">
    <property type="entry name" value="EF-hand"/>
    <property type="match status" value="1"/>
</dbReference>
<keyword evidence="10" id="KW-1185">Reference proteome</keyword>
<dbReference type="KEGG" id="pmrn:116943272"/>
<dbReference type="CDD" id="cd00044">
    <property type="entry name" value="CysPc"/>
    <property type="match status" value="1"/>
</dbReference>
<dbReference type="GO" id="GO:0005737">
    <property type="term" value="C:cytoplasm"/>
    <property type="evidence" value="ECO:0007669"/>
    <property type="project" value="TreeGrafter"/>
</dbReference>
<dbReference type="CDD" id="cd00214">
    <property type="entry name" value="Calpain_III"/>
    <property type="match status" value="1"/>
</dbReference>
<dbReference type="InterPro" id="IPR036213">
    <property type="entry name" value="Calpain_III_sf"/>
</dbReference>
<evidence type="ECO:0000259" key="8">
    <source>
        <dbReference type="PROSITE" id="PS50203"/>
    </source>
</evidence>
<evidence type="ECO:0000313" key="10">
    <source>
        <dbReference type="Proteomes" id="UP001318040"/>
    </source>
</evidence>
<dbReference type="Gene3D" id="3.90.70.10">
    <property type="entry name" value="Cysteine proteinases"/>
    <property type="match status" value="1"/>
</dbReference>
<dbReference type="SMART" id="SM00720">
    <property type="entry name" value="calpain_III"/>
    <property type="match status" value="1"/>
</dbReference>
<dbReference type="InterPro" id="IPR022684">
    <property type="entry name" value="Calpain_cysteine_protease"/>
</dbReference>
<accession>A0AAJ7WVV1</accession>
<dbReference type="GO" id="GO:0005509">
    <property type="term" value="F:calcium ion binding"/>
    <property type="evidence" value="ECO:0007669"/>
    <property type="project" value="InterPro"/>
</dbReference>
<keyword evidence="3 6" id="KW-0378">Hydrolase</keyword>
<comment type="similarity">
    <text evidence="1">Belongs to the peptidase C2 family.</text>
</comment>
<evidence type="ECO:0000256" key="7">
    <source>
        <dbReference type="SAM" id="MobiDB-lite"/>
    </source>
</evidence>
<gene>
    <name evidence="11 12 13" type="primary">LOC116943272</name>
</gene>
<dbReference type="Gene3D" id="1.10.238.10">
    <property type="entry name" value="EF-hand"/>
    <property type="match status" value="1"/>
</dbReference>